<reference evidence="1" key="1">
    <citation type="submission" date="2023-10" db="EMBL/GenBank/DDBJ databases">
        <authorList>
            <person name="Chen Y."/>
            <person name="Shah S."/>
            <person name="Dougan E. K."/>
            <person name="Thang M."/>
            <person name="Chan C."/>
        </authorList>
    </citation>
    <scope>NUCLEOTIDE SEQUENCE [LARGE SCALE GENOMIC DNA]</scope>
</reference>
<evidence type="ECO:0000313" key="2">
    <source>
        <dbReference type="Proteomes" id="UP001189429"/>
    </source>
</evidence>
<keyword evidence="2" id="KW-1185">Reference proteome</keyword>
<dbReference type="Proteomes" id="UP001189429">
    <property type="component" value="Unassembled WGS sequence"/>
</dbReference>
<name>A0ABN9Y1Y1_9DINO</name>
<comment type="caution">
    <text evidence="1">The sequence shown here is derived from an EMBL/GenBank/DDBJ whole genome shotgun (WGS) entry which is preliminary data.</text>
</comment>
<dbReference type="EMBL" id="CAUYUJ010021614">
    <property type="protein sequence ID" value="CAK0905839.1"/>
    <property type="molecule type" value="Genomic_DNA"/>
</dbReference>
<accession>A0ABN9Y1Y1</accession>
<gene>
    <name evidence="1" type="ORF">PCOR1329_LOCUS81396</name>
</gene>
<sequence>MVLRVQEHNLNAKLPDSQSRAAAAEYHRIWAKASDTDGGGTSGGIEIPAPKRIQAIFISLSTCGNNPRARAVAAHEHFAMKGGIIVVSGYLHWTSPVCSSW</sequence>
<protein>
    <submittedName>
        <fullName evidence="1">Uncharacterized protein</fullName>
    </submittedName>
</protein>
<proteinExistence type="predicted"/>
<evidence type="ECO:0000313" key="1">
    <source>
        <dbReference type="EMBL" id="CAK0905839.1"/>
    </source>
</evidence>
<organism evidence="1 2">
    <name type="scientific">Prorocentrum cordatum</name>
    <dbReference type="NCBI Taxonomy" id="2364126"/>
    <lineage>
        <taxon>Eukaryota</taxon>
        <taxon>Sar</taxon>
        <taxon>Alveolata</taxon>
        <taxon>Dinophyceae</taxon>
        <taxon>Prorocentrales</taxon>
        <taxon>Prorocentraceae</taxon>
        <taxon>Prorocentrum</taxon>
    </lineage>
</organism>